<accession>A0A1M5JRA1</accession>
<name>A0A1M5JRA1_STRHI</name>
<organism evidence="9 10">
    <name type="scientific">Streptoalloteichus hindustanus</name>
    <dbReference type="NCBI Taxonomy" id="2017"/>
    <lineage>
        <taxon>Bacteria</taxon>
        <taxon>Bacillati</taxon>
        <taxon>Actinomycetota</taxon>
        <taxon>Actinomycetes</taxon>
        <taxon>Pseudonocardiales</taxon>
        <taxon>Pseudonocardiaceae</taxon>
        <taxon>Streptoalloteichus</taxon>
    </lineage>
</organism>
<dbReference type="PANTHER" id="PTHR30472:SF24">
    <property type="entry name" value="FERRIC ENTEROBACTIN TRANSPORT SYSTEM PERMEASE PROTEIN FEPG"/>
    <property type="match status" value="1"/>
</dbReference>
<evidence type="ECO:0000256" key="2">
    <source>
        <dbReference type="ARBA" id="ARBA00007935"/>
    </source>
</evidence>
<dbReference type="EMBL" id="FQVN01000009">
    <property type="protein sequence ID" value="SHG43074.1"/>
    <property type="molecule type" value="Genomic_DNA"/>
</dbReference>
<keyword evidence="10" id="KW-1185">Reference proteome</keyword>
<keyword evidence="3" id="KW-0813">Transport</keyword>
<keyword evidence="5 8" id="KW-0812">Transmembrane</keyword>
<dbReference type="InterPro" id="IPR037294">
    <property type="entry name" value="ABC_BtuC-like"/>
</dbReference>
<evidence type="ECO:0000256" key="8">
    <source>
        <dbReference type="SAM" id="Phobius"/>
    </source>
</evidence>
<protein>
    <submittedName>
        <fullName evidence="9">Iron complex transport system permease protein</fullName>
    </submittedName>
</protein>
<feature type="transmembrane region" description="Helical" evidence="8">
    <location>
        <begin position="211"/>
        <end position="229"/>
    </location>
</feature>
<gene>
    <name evidence="9" type="ORF">SAMN05444320_1094</name>
</gene>
<feature type="transmembrane region" description="Helical" evidence="8">
    <location>
        <begin position="293"/>
        <end position="311"/>
    </location>
</feature>
<evidence type="ECO:0000256" key="7">
    <source>
        <dbReference type="ARBA" id="ARBA00023136"/>
    </source>
</evidence>
<feature type="transmembrane region" description="Helical" evidence="8">
    <location>
        <begin position="163"/>
        <end position="181"/>
    </location>
</feature>
<dbReference type="RefSeq" id="WP_073487534.1">
    <property type="nucleotide sequence ID" value="NZ_FQVN01000009.1"/>
</dbReference>
<keyword evidence="6 8" id="KW-1133">Transmembrane helix</keyword>
<keyword evidence="7 8" id="KW-0472">Membrane</keyword>
<dbReference type="InterPro" id="IPR000522">
    <property type="entry name" value="ABC_transptr_permease_BtuC"/>
</dbReference>
<dbReference type="CDD" id="cd06550">
    <property type="entry name" value="TM_ABC_iron-siderophores_like"/>
    <property type="match status" value="1"/>
</dbReference>
<evidence type="ECO:0000313" key="10">
    <source>
        <dbReference type="Proteomes" id="UP000184501"/>
    </source>
</evidence>
<comment type="similarity">
    <text evidence="2">Belongs to the binding-protein-dependent transport system permease family. FecCD subfamily.</text>
</comment>
<dbReference type="GO" id="GO:0033214">
    <property type="term" value="P:siderophore-iron import into cell"/>
    <property type="evidence" value="ECO:0007669"/>
    <property type="project" value="TreeGrafter"/>
</dbReference>
<evidence type="ECO:0000256" key="3">
    <source>
        <dbReference type="ARBA" id="ARBA00022448"/>
    </source>
</evidence>
<feature type="transmembrane region" description="Helical" evidence="8">
    <location>
        <begin position="82"/>
        <end position="100"/>
    </location>
</feature>
<evidence type="ECO:0000256" key="4">
    <source>
        <dbReference type="ARBA" id="ARBA00022475"/>
    </source>
</evidence>
<feature type="transmembrane region" description="Helical" evidence="8">
    <location>
        <begin position="256"/>
        <end position="281"/>
    </location>
</feature>
<evidence type="ECO:0000313" key="9">
    <source>
        <dbReference type="EMBL" id="SHG43074.1"/>
    </source>
</evidence>
<proteinExistence type="inferred from homology"/>
<dbReference type="STRING" id="2017.SAMN05444320_1094"/>
<dbReference type="GO" id="GO:0005886">
    <property type="term" value="C:plasma membrane"/>
    <property type="evidence" value="ECO:0007669"/>
    <property type="project" value="UniProtKB-SubCell"/>
</dbReference>
<feature type="transmembrane region" description="Helical" evidence="8">
    <location>
        <begin position="138"/>
        <end position="156"/>
    </location>
</feature>
<dbReference type="AlphaFoldDB" id="A0A1M5JRA1"/>
<comment type="subcellular location">
    <subcellularLocation>
        <location evidence="1">Cell membrane</location>
        <topology evidence="1">Multi-pass membrane protein</topology>
    </subcellularLocation>
</comment>
<feature type="transmembrane region" description="Helical" evidence="8">
    <location>
        <begin position="29"/>
        <end position="53"/>
    </location>
</feature>
<dbReference type="PANTHER" id="PTHR30472">
    <property type="entry name" value="FERRIC ENTEROBACTIN TRANSPORT SYSTEM PERMEASE PROTEIN"/>
    <property type="match status" value="1"/>
</dbReference>
<dbReference type="Gene3D" id="1.10.3470.10">
    <property type="entry name" value="ABC transporter involved in vitamin B12 uptake, BtuC"/>
    <property type="match status" value="1"/>
</dbReference>
<dbReference type="GO" id="GO:0022857">
    <property type="term" value="F:transmembrane transporter activity"/>
    <property type="evidence" value="ECO:0007669"/>
    <property type="project" value="InterPro"/>
</dbReference>
<sequence length="350" mass="35274">MEHPVPPPPDSVVLRRGALSVLLPRRASLAALGLGVLAALAVVGSTLVGAGHLTPGQALNALFGEGGHNAVLLVQKFRLPRVVAGLLAGAALGLAGCLTQTLSRNRLATPDLLGVTDGATVAILVAVAGSTAGMIGDWWLGPVGAVVAGALVMLAAGGADSRGYRVLVVGLALTATVRAITDLVLTQQGLHTASAIFTWTIGSLNARGYEIAVPVGVALAVLLPLAVLAGRQLSVLRFDDDVAATLGTDLRRARMYVLAMAVLLAGLAVGVGGPIAFVAMAAPIVAGRLAGPARVPLVGSALVGGVLVVLADTLARIATEHELPVGVVTNVLGGPFLLWVLLSDKSNRRF</sequence>
<keyword evidence="4" id="KW-1003">Cell membrane</keyword>
<feature type="transmembrane region" description="Helical" evidence="8">
    <location>
        <begin position="112"/>
        <end position="132"/>
    </location>
</feature>
<dbReference type="Proteomes" id="UP000184501">
    <property type="component" value="Unassembled WGS sequence"/>
</dbReference>
<dbReference type="OrthoDB" id="4455417at2"/>
<feature type="transmembrane region" description="Helical" evidence="8">
    <location>
        <begin position="323"/>
        <end position="342"/>
    </location>
</feature>
<reference evidence="9 10" key="1">
    <citation type="submission" date="2016-11" db="EMBL/GenBank/DDBJ databases">
        <authorList>
            <person name="Jaros S."/>
            <person name="Januszkiewicz K."/>
            <person name="Wedrychowicz H."/>
        </authorList>
    </citation>
    <scope>NUCLEOTIDE SEQUENCE [LARGE SCALE GENOMIC DNA]</scope>
    <source>
        <strain evidence="9 10">DSM 44523</strain>
    </source>
</reference>
<dbReference type="Pfam" id="PF01032">
    <property type="entry name" value="FecCD"/>
    <property type="match status" value="1"/>
</dbReference>
<evidence type="ECO:0000256" key="5">
    <source>
        <dbReference type="ARBA" id="ARBA00022692"/>
    </source>
</evidence>
<evidence type="ECO:0000256" key="1">
    <source>
        <dbReference type="ARBA" id="ARBA00004651"/>
    </source>
</evidence>
<dbReference type="SUPFAM" id="SSF81345">
    <property type="entry name" value="ABC transporter involved in vitamin B12 uptake, BtuC"/>
    <property type="match status" value="1"/>
</dbReference>
<evidence type="ECO:0000256" key="6">
    <source>
        <dbReference type="ARBA" id="ARBA00022989"/>
    </source>
</evidence>